<evidence type="ECO:0000259" key="12">
    <source>
        <dbReference type="Pfam" id="PF00122"/>
    </source>
</evidence>
<evidence type="ECO:0000256" key="3">
    <source>
        <dbReference type="ARBA" id="ARBA00022723"/>
    </source>
</evidence>
<evidence type="ECO:0000256" key="1">
    <source>
        <dbReference type="ARBA" id="ARBA00004141"/>
    </source>
</evidence>
<sequence length="1774" mass="200122">MSPKNKGYKDEDKKSKNSLAEDEDRSVTEKNSEKKSVESVENGSDVEISTLKENENTEENLQDARKSSREESVHTNISRHADSVTSNGDSIFLGSSAELKGKKVVKKVLCRNISASRDESNSSGTIEGDENENNCNINNDNEKGVSSKRSSLLNKNGSSILDFSIMSSSKRMSFANQTNGEESSLDSGNNICSEENIDKKDFNTSADNGSELNDYSRAQSSVHQSKNTSKSNNIIQSEADAVSANVNDDEVENKTRSDIKEKLVVKFYKRHHVPLYMYITPIFLPLSYKICIFYVVVMFLLTHWFLKIKLMFCFKECDFKNSSHIYFNTLCEIFCVNGVYYFDYLKCIYVIEDLEGNRNVRKVPGKDASESRRQGDVNLTESKDNNNVVEKSSIVRRDGKGTVLSKIEKDHTAILDESMEDTALYSHISNKHYKNSYTGFSSTNISNFSPEENNLCDNELSISISETCIKKSIFNEQNSSLTNMNEKKNENVYSDVSGRFGIYKLVPCLNKPIIEYLRFQAISPQKYIELSIKNELKPPSPTFFTLLYGNLLSPFFIFQLFSNLLWCYDEYFYHGLISIGMQFLFEFSVVFARLKSLQIFGNVDIKKCQAILLYRDLKCSKASMKGTSDVKISKSHLDLQNRYNAVNGVDNKNIIVDSSTTKKSNIAETFEMTQIMSTDVVPGDIIVLNSSGLQIPCDMLILHGSCAVNEAMLTGESIPLHKEDISERNYDDVFDLEHDKRHVLFGGTTLLKINPVLSDFPEYSERKYLNKCGGNMEHIPPNKCIDKTSLCNGSSSRINDINANEEKELHRICSKNTKSIYVSKILKVDASTQTDTSIFNFNKDELSQFIDIESPYIICYVLQTSFNTQQGMLIQKMISTDQVTIENKEAYLFILCLLVFALASGIYVVYDYYANEKYKTKPGNKLILELIMLLTNVVPSELPMELTLAVNNALQNLMKSGIFCLEPFRIPLAGNVDVCCFDKTGTLTEANLTVHNVLYKSGKSILGCNISELGNSNNEVPKKNVEDLTLAISICHSLVKMNTILGDPMEVSIYDYYKIGLINDTVSIIGNKSTHIIKKWSFTSELRRMTAVGEIQEFKDPIDPNIFNISNVNDDKTHQNKINHNQIMYISSMKGAPEVVMRYLKSVPHNYGLYKKFAKQGFRVISVAYKKIEASNIPINASKNKSESNNIHNTDVSILKPKNKKKTFKKNETEEKRNHIYNNITREFAESDLEFLGFIVYECKIKKDTVETIKELKDSGHGVVMITGDNLLTAMAVAKKVGIIDNGSIDDQDDIVDDDNKENFDYKKDNNSEEENIKITKRKNLEHSSETNTYRNKNIAVNNTFKSYNSSLNLNANSPVHRIKEGLEGKAIDDVLNSDDFYNIKVFARANPIQKENIIKKYKKTKTVLMCGDGTNDVGALKTAHIGVALVEAPKLKPKKRKTQQTTEEINQARKKRFQSMIAAEELEERRVKLGDASVAAPFTTKTTLKSITNIIKQGRSTLVTTTQMHKILALNCIITAFSLSILDIKGIKYGDTQMIISGILIAFAFMFVTRSKINDVICKKKPLNSVFCNYVVFSIILQTVVHIASFYVLLGGVKDVAYENIGFGTKSGFFDSKYSDVLIKIDPSKIVSDTTETKNSNIITTKNSLTNKDSDATDKNKTDKVDEKSKFRPSTLNSSIFLLSISQQISTFTINYIGQPYRESLLDNRNLRNSLTAVSIILVSLILELNTNFSRLMEIVPLGECKNFLFSVVVADFVLSYICEKICFRIFMI</sequence>
<dbReference type="Gene3D" id="3.40.50.1000">
    <property type="entry name" value="HAD superfamily/HAD-like"/>
    <property type="match status" value="2"/>
</dbReference>
<feature type="transmembrane region" description="Helical" evidence="11">
    <location>
        <begin position="275"/>
        <end position="301"/>
    </location>
</feature>
<evidence type="ECO:0000256" key="9">
    <source>
        <dbReference type="ARBA" id="ARBA00023136"/>
    </source>
</evidence>
<keyword evidence="14" id="KW-1185">Reference proteome</keyword>
<gene>
    <name evidence="13" type="ORF">EDEG_00644</name>
</gene>
<accession>J9A075</accession>
<evidence type="ECO:0000256" key="4">
    <source>
        <dbReference type="ARBA" id="ARBA00022741"/>
    </source>
</evidence>
<feature type="transmembrane region" description="Helical" evidence="11">
    <location>
        <begin position="571"/>
        <end position="592"/>
    </location>
</feature>
<evidence type="ECO:0000256" key="7">
    <source>
        <dbReference type="ARBA" id="ARBA00022967"/>
    </source>
</evidence>
<evidence type="ECO:0000256" key="6">
    <source>
        <dbReference type="ARBA" id="ARBA00022842"/>
    </source>
</evidence>
<dbReference type="SUPFAM" id="SSF81660">
    <property type="entry name" value="Metal cation-transporting ATPase, ATP-binding domain N"/>
    <property type="match status" value="1"/>
</dbReference>
<keyword evidence="3" id="KW-0479">Metal-binding</keyword>
<evidence type="ECO:0000256" key="10">
    <source>
        <dbReference type="SAM" id="MobiDB-lite"/>
    </source>
</evidence>
<dbReference type="InterPro" id="IPR023298">
    <property type="entry name" value="ATPase_P-typ_TM_dom_sf"/>
</dbReference>
<organism evidence="13 14">
    <name type="scientific">Edhazardia aedis (strain USNM 41457)</name>
    <name type="common">Microsporidian parasite</name>
    <dbReference type="NCBI Taxonomy" id="1003232"/>
    <lineage>
        <taxon>Eukaryota</taxon>
        <taxon>Fungi</taxon>
        <taxon>Fungi incertae sedis</taxon>
        <taxon>Microsporidia</taxon>
        <taxon>Edhazardia</taxon>
    </lineage>
</organism>
<dbReference type="InterPro" id="IPR036412">
    <property type="entry name" value="HAD-like_sf"/>
</dbReference>
<dbReference type="EMBL" id="AFBI03000007">
    <property type="protein sequence ID" value="EJW05308.1"/>
    <property type="molecule type" value="Genomic_DNA"/>
</dbReference>
<dbReference type="InterPro" id="IPR018303">
    <property type="entry name" value="ATPase_P-typ_P_site"/>
</dbReference>
<feature type="compositionally biased region" description="Basic and acidic residues" evidence="10">
    <location>
        <begin position="25"/>
        <end position="38"/>
    </location>
</feature>
<dbReference type="PRINTS" id="PR00119">
    <property type="entry name" value="CATATPASE"/>
</dbReference>
<evidence type="ECO:0000256" key="11">
    <source>
        <dbReference type="SAM" id="Phobius"/>
    </source>
</evidence>
<dbReference type="HOGENOM" id="CLU_001828_4_1_1"/>
<dbReference type="InterPro" id="IPR006544">
    <property type="entry name" value="P-type_TPase_V"/>
</dbReference>
<dbReference type="VEuPathDB" id="MicrosporidiaDB:EDEG_00644"/>
<dbReference type="PROSITE" id="PS01229">
    <property type="entry name" value="COF_2"/>
    <property type="match status" value="1"/>
</dbReference>
<dbReference type="InParanoid" id="J9A075"/>
<feature type="domain" description="P-type ATPase A" evidence="12">
    <location>
        <begin position="671"/>
        <end position="751"/>
    </location>
</feature>
<feature type="transmembrane region" description="Helical" evidence="11">
    <location>
        <begin position="890"/>
        <end position="910"/>
    </location>
</feature>
<keyword evidence="2 11" id="KW-0812">Transmembrane</keyword>
<dbReference type="GO" id="GO:0046872">
    <property type="term" value="F:metal ion binding"/>
    <property type="evidence" value="ECO:0007669"/>
    <property type="project" value="UniProtKB-KW"/>
</dbReference>
<reference evidence="13 14" key="1">
    <citation type="submission" date="2011-08" db="EMBL/GenBank/DDBJ databases">
        <authorList>
            <person name="Liu Z.J."/>
            <person name="Shi F.L."/>
            <person name="Lu J.Q."/>
            <person name="Li M."/>
            <person name="Wang Z.L."/>
        </authorList>
    </citation>
    <scope>NUCLEOTIDE SEQUENCE [LARGE SCALE GENOMIC DNA]</scope>
    <source>
        <strain evidence="13 14">USNM 41457</strain>
    </source>
</reference>
<evidence type="ECO:0000313" key="13">
    <source>
        <dbReference type="EMBL" id="EJW05308.1"/>
    </source>
</evidence>
<dbReference type="GO" id="GO:0140358">
    <property type="term" value="F:P-type transmembrane transporter activity"/>
    <property type="evidence" value="ECO:0007669"/>
    <property type="project" value="InterPro"/>
</dbReference>
<dbReference type="SFLD" id="SFLDS00003">
    <property type="entry name" value="Haloacid_Dehalogenase"/>
    <property type="match status" value="1"/>
</dbReference>
<keyword evidence="7" id="KW-1278">Translocase</keyword>
<dbReference type="GO" id="GO:0019829">
    <property type="term" value="F:ATPase-coupled monoatomic cation transmembrane transporter activity"/>
    <property type="evidence" value="ECO:0007669"/>
    <property type="project" value="TreeGrafter"/>
</dbReference>
<dbReference type="GO" id="GO:0016020">
    <property type="term" value="C:membrane"/>
    <property type="evidence" value="ECO:0007669"/>
    <property type="project" value="UniProtKB-SubCell"/>
</dbReference>
<name>J9A075_EDHAE</name>
<keyword evidence="4" id="KW-0547">Nucleotide-binding</keyword>
<evidence type="ECO:0000256" key="8">
    <source>
        <dbReference type="ARBA" id="ARBA00022989"/>
    </source>
</evidence>
<feature type="compositionally biased region" description="Polar residues" evidence="10">
    <location>
        <begin position="74"/>
        <end position="89"/>
    </location>
</feature>
<dbReference type="InterPro" id="IPR008250">
    <property type="entry name" value="ATPase_P-typ_transduc_dom_A_sf"/>
</dbReference>
<feature type="transmembrane region" description="Helical" evidence="11">
    <location>
        <begin position="1538"/>
        <end position="1554"/>
    </location>
</feature>
<feature type="compositionally biased region" description="Polar residues" evidence="10">
    <location>
        <begin position="203"/>
        <end position="231"/>
    </location>
</feature>
<keyword evidence="9 11" id="KW-0472">Membrane</keyword>
<dbReference type="InterPro" id="IPR044492">
    <property type="entry name" value="P_typ_ATPase_HD_dom"/>
</dbReference>
<dbReference type="InterPro" id="IPR023214">
    <property type="entry name" value="HAD_sf"/>
</dbReference>
<dbReference type="Gene3D" id="3.40.1110.10">
    <property type="entry name" value="Calcium-transporting ATPase, cytoplasmic domain N"/>
    <property type="match status" value="1"/>
</dbReference>
<comment type="subcellular location">
    <subcellularLocation>
        <location evidence="1">Membrane</location>
        <topology evidence="1">Multi-pass membrane protein</topology>
    </subcellularLocation>
</comment>
<dbReference type="Pfam" id="PF00702">
    <property type="entry name" value="Hydrolase"/>
    <property type="match status" value="1"/>
</dbReference>
<dbReference type="SUPFAM" id="SSF56784">
    <property type="entry name" value="HAD-like"/>
    <property type="match status" value="1"/>
</dbReference>
<comment type="caution">
    <text evidence="13">The sequence shown here is derived from an EMBL/GenBank/DDBJ whole genome shotgun (WGS) entry which is preliminary data.</text>
</comment>
<dbReference type="InterPro" id="IPR059000">
    <property type="entry name" value="ATPase_P-type_domA"/>
</dbReference>
<feature type="transmembrane region" description="Helical" evidence="11">
    <location>
        <begin position="543"/>
        <end position="565"/>
    </location>
</feature>
<feature type="compositionally biased region" description="Basic and acidic residues" evidence="10">
    <location>
        <begin position="62"/>
        <end position="73"/>
    </location>
</feature>
<feature type="transmembrane region" description="Helical" evidence="11">
    <location>
        <begin position="1575"/>
        <end position="1595"/>
    </location>
</feature>
<dbReference type="InterPro" id="IPR023299">
    <property type="entry name" value="ATPase_P-typ_cyto_dom_N"/>
</dbReference>
<keyword evidence="5" id="KW-0067">ATP-binding</keyword>
<dbReference type="SUPFAM" id="SSF81653">
    <property type="entry name" value="Calcium ATPase, transduction domain A"/>
    <property type="match status" value="1"/>
</dbReference>
<evidence type="ECO:0000313" key="14">
    <source>
        <dbReference type="Proteomes" id="UP000003163"/>
    </source>
</evidence>
<dbReference type="PROSITE" id="PS00154">
    <property type="entry name" value="ATPASE_E1_E2"/>
    <property type="match status" value="1"/>
</dbReference>
<dbReference type="SUPFAM" id="SSF81665">
    <property type="entry name" value="Calcium ATPase, transmembrane domain M"/>
    <property type="match status" value="1"/>
</dbReference>
<dbReference type="STRING" id="1003232.J9A075"/>
<evidence type="ECO:0000256" key="2">
    <source>
        <dbReference type="ARBA" id="ARBA00022692"/>
    </source>
</evidence>
<feature type="compositionally biased region" description="Basic and acidic residues" evidence="10">
    <location>
        <begin position="364"/>
        <end position="375"/>
    </location>
</feature>
<reference evidence="14" key="2">
    <citation type="submission" date="2015-07" db="EMBL/GenBank/DDBJ databases">
        <title>Contrasting host-pathogen interactions and genome evolution in two generalist and specialist microsporidian pathogens of mosquitoes.</title>
        <authorList>
            <consortium name="The Broad Institute Genomics Platform"/>
            <consortium name="The Broad Institute Genome Sequencing Center for Infectious Disease"/>
            <person name="Cuomo C.A."/>
            <person name="Sanscrainte N.D."/>
            <person name="Goldberg J.M."/>
            <person name="Heiman D."/>
            <person name="Young S."/>
            <person name="Zeng Q."/>
            <person name="Becnel J.J."/>
            <person name="Birren B.W."/>
        </authorList>
    </citation>
    <scope>NUCLEOTIDE SEQUENCE [LARGE SCALE GENOMIC DNA]</scope>
    <source>
        <strain evidence="14">USNM 41457</strain>
    </source>
</reference>
<keyword evidence="6" id="KW-0460">Magnesium</keyword>
<dbReference type="Gene3D" id="1.20.1110.10">
    <property type="entry name" value="Calcium-transporting ATPase, transmembrane domain"/>
    <property type="match status" value="1"/>
</dbReference>
<dbReference type="GO" id="GO:0005524">
    <property type="term" value="F:ATP binding"/>
    <property type="evidence" value="ECO:0007669"/>
    <property type="project" value="UniProtKB-KW"/>
</dbReference>
<dbReference type="Proteomes" id="UP000003163">
    <property type="component" value="Unassembled WGS sequence"/>
</dbReference>
<dbReference type="SFLD" id="SFLDF00027">
    <property type="entry name" value="p-type_atpase"/>
    <property type="match status" value="1"/>
</dbReference>
<dbReference type="Pfam" id="PF00122">
    <property type="entry name" value="E1-E2_ATPase"/>
    <property type="match status" value="1"/>
</dbReference>
<dbReference type="FunCoup" id="J9A075">
    <property type="interactions" value="164"/>
</dbReference>
<feature type="region of interest" description="Disordered" evidence="10">
    <location>
        <begin position="1"/>
        <end position="89"/>
    </location>
</feature>
<feature type="region of interest" description="Disordered" evidence="10">
    <location>
        <begin position="362"/>
        <end position="382"/>
    </location>
</feature>
<keyword evidence="8 11" id="KW-1133">Transmembrane helix</keyword>
<feature type="region of interest" description="Disordered" evidence="10">
    <location>
        <begin position="198"/>
        <end position="231"/>
    </location>
</feature>
<dbReference type="OrthoDB" id="48943at2759"/>
<dbReference type="Gene3D" id="2.70.150.10">
    <property type="entry name" value="Calcium-transporting ATPase, cytoplasmic transduction domain A"/>
    <property type="match status" value="1"/>
</dbReference>
<feature type="region of interest" description="Disordered" evidence="10">
    <location>
        <begin position="116"/>
        <end position="151"/>
    </location>
</feature>
<dbReference type="PANTHER" id="PTHR45630">
    <property type="entry name" value="CATION-TRANSPORTING ATPASE-RELATED"/>
    <property type="match status" value="1"/>
</dbReference>
<proteinExistence type="predicted"/>
<protein>
    <submittedName>
        <fullName evidence="13">HAD ATPase, P-type, family IC</fullName>
    </submittedName>
</protein>
<dbReference type="SFLD" id="SFLDG00002">
    <property type="entry name" value="C1.7:_P-type_atpase_like"/>
    <property type="match status" value="1"/>
</dbReference>
<evidence type="ECO:0000256" key="5">
    <source>
        <dbReference type="ARBA" id="ARBA00022840"/>
    </source>
</evidence>